<dbReference type="Proteomes" id="UP000827092">
    <property type="component" value="Unassembled WGS sequence"/>
</dbReference>
<dbReference type="Pfam" id="PF08395">
    <property type="entry name" value="7tm_7"/>
    <property type="match status" value="1"/>
</dbReference>
<feature type="transmembrane region" description="Helical" evidence="6">
    <location>
        <begin position="58"/>
        <end position="77"/>
    </location>
</feature>
<evidence type="ECO:0000313" key="7">
    <source>
        <dbReference type="EMBL" id="KAG8191759.1"/>
    </source>
</evidence>
<evidence type="ECO:0000256" key="2">
    <source>
        <dbReference type="ARBA" id="ARBA00022475"/>
    </source>
</evidence>
<evidence type="ECO:0000256" key="6">
    <source>
        <dbReference type="SAM" id="Phobius"/>
    </source>
</evidence>
<name>A0AAV6V511_9ARAC</name>
<sequence length="336" mass="37682">MSIVLSVYAVTICGNLSNLLIFSKRKTLYSSMRNLYCLASVLDSSINFGSSSIADCEIILFAIGMAIIAACLSVFFYRDLFMLLLREAHFPPFIPNEWKTEYLSFALLCITASYCFSVLTGGLVYLTCKNIYKTIGDIFIQYSLKLKGRTQATPSSWTVEYLSDDISVFKNITLRVSEIEEAFGIHVLLLYATMICGFFNTVSVLIQNSDRLDSVANYAFIACTFCAAAIAFVQMSRYGSYIDSQVQGLKLQMIVCSDEFIRSSPSKSTMDVFNYLFEIVMKSQIEVTGNGMFVINYRLVLTIISTLITYSVLILQLDNKNSISYSEQAYNTNSTN</sequence>
<feature type="transmembrane region" description="Helical" evidence="6">
    <location>
        <begin position="102"/>
        <end position="126"/>
    </location>
</feature>
<dbReference type="GO" id="GO:0005886">
    <property type="term" value="C:plasma membrane"/>
    <property type="evidence" value="ECO:0007669"/>
    <property type="project" value="UniProtKB-SubCell"/>
</dbReference>
<keyword evidence="5 6" id="KW-0472">Membrane</keyword>
<gene>
    <name evidence="7" type="ORF">JTE90_008822</name>
</gene>
<proteinExistence type="predicted"/>
<accession>A0AAV6V511</accession>
<feature type="transmembrane region" description="Helical" evidence="6">
    <location>
        <begin position="6"/>
        <end position="23"/>
    </location>
</feature>
<evidence type="ECO:0000256" key="1">
    <source>
        <dbReference type="ARBA" id="ARBA00004651"/>
    </source>
</evidence>
<dbReference type="GO" id="GO:0050909">
    <property type="term" value="P:sensory perception of taste"/>
    <property type="evidence" value="ECO:0007669"/>
    <property type="project" value="InterPro"/>
</dbReference>
<evidence type="ECO:0000256" key="3">
    <source>
        <dbReference type="ARBA" id="ARBA00022692"/>
    </source>
</evidence>
<feature type="transmembrane region" description="Helical" evidence="6">
    <location>
        <begin position="299"/>
        <end position="317"/>
    </location>
</feature>
<keyword evidence="2" id="KW-1003">Cell membrane</keyword>
<keyword evidence="4 6" id="KW-1133">Transmembrane helix</keyword>
<evidence type="ECO:0000313" key="8">
    <source>
        <dbReference type="Proteomes" id="UP000827092"/>
    </source>
</evidence>
<organism evidence="7 8">
    <name type="scientific">Oedothorax gibbosus</name>
    <dbReference type="NCBI Taxonomy" id="931172"/>
    <lineage>
        <taxon>Eukaryota</taxon>
        <taxon>Metazoa</taxon>
        <taxon>Ecdysozoa</taxon>
        <taxon>Arthropoda</taxon>
        <taxon>Chelicerata</taxon>
        <taxon>Arachnida</taxon>
        <taxon>Araneae</taxon>
        <taxon>Araneomorphae</taxon>
        <taxon>Entelegynae</taxon>
        <taxon>Araneoidea</taxon>
        <taxon>Linyphiidae</taxon>
        <taxon>Erigoninae</taxon>
        <taxon>Oedothorax</taxon>
    </lineage>
</organism>
<comment type="subcellular location">
    <subcellularLocation>
        <location evidence="1">Cell membrane</location>
        <topology evidence="1">Multi-pass membrane protein</topology>
    </subcellularLocation>
</comment>
<keyword evidence="8" id="KW-1185">Reference proteome</keyword>
<dbReference type="EMBL" id="JAFNEN010000153">
    <property type="protein sequence ID" value="KAG8191759.1"/>
    <property type="molecule type" value="Genomic_DNA"/>
</dbReference>
<dbReference type="AlphaFoldDB" id="A0AAV6V511"/>
<evidence type="ECO:0000256" key="4">
    <source>
        <dbReference type="ARBA" id="ARBA00022989"/>
    </source>
</evidence>
<keyword evidence="3 6" id="KW-0812">Transmembrane</keyword>
<protein>
    <recommendedName>
        <fullName evidence="9">Gustatory receptor</fullName>
    </recommendedName>
</protein>
<feature type="transmembrane region" description="Helical" evidence="6">
    <location>
        <begin position="218"/>
        <end position="235"/>
    </location>
</feature>
<evidence type="ECO:0000256" key="5">
    <source>
        <dbReference type="ARBA" id="ARBA00023136"/>
    </source>
</evidence>
<reference evidence="7 8" key="1">
    <citation type="journal article" date="2022" name="Nat. Ecol. Evol.">
        <title>A masculinizing supergene underlies an exaggerated male reproductive morph in a spider.</title>
        <authorList>
            <person name="Hendrickx F."/>
            <person name="De Corte Z."/>
            <person name="Sonet G."/>
            <person name="Van Belleghem S.M."/>
            <person name="Kostlbacher S."/>
            <person name="Vangestel C."/>
        </authorList>
    </citation>
    <scope>NUCLEOTIDE SEQUENCE [LARGE SCALE GENOMIC DNA]</scope>
    <source>
        <strain evidence="7">W744_W776</strain>
    </source>
</reference>
<feature type="transmembrane region" description="Helical" evidence="6">
    <location>
        <begin position="183"/>
        <end position="206"/>
    </location>
</feature>
<comment type="caution">
    <text evidence="7">The sequence shown here is derived from an EMBL/GenBank/DDBJ whole genome shotgun (WGS) entry which is preliminary data.</text>
</comment>
<evidence type="ECO:0008006" key="9">
    <source>
        <dbReference type="Google" id="ProtNLM"/>
    </source>
</evidence>
<dbReference type="InterPro" id="IPR013604">
    <property type="entry name" value="7TM_chemorcpt"/>
</dbReference>